<dbReference type="Proteomes" id="UP000238701">
    <property type="component" value="Unassembled WGS sequence"/>
</dbReference>
<gene>
    <name evidence="1" type="ORF">SBA1_630036</name>
</gene>
<accession>A0A2U3L2J1</accession>
<dbReference type="AlphaFoldDB" id="A0A2U3L2J1"/>
<evidence type="ECO:0000313" key="2">
    <source>
        <dbReference type="Proteomes" id="UP000238701"/>
    </source>
</evidence>
<dbReference type="EMBL" id="OMOD01000159">
    <property type="protein sequence ID" value="SPF46087.1"/>
    <property type="molecule type" value="Genomic_DNA"/>
</dbReference>
<name>A0A2U3L2J1_9BACT</name>
<protein>
    <submittedName>
        <fullName evidence="1">Uncharacterized protein</fullName>
    </submittedName>
</protein>
<proteinExistence type="predicted"/>
<sequence length="56" mass="6257">MSGPVADWGAFTLSPGATRDRIFSLESAPPAAGLLMPDKVRRPEVWLDIWRFLDRS</sequence>
<evidence type="ECO:0000313" key="1">
    <source>
        <dbReference type="EMBL" id="SPF46087.1"/>
    </source>
</evidence>
<organism evidence="1 2">
    <name type="scientific">Candidatus Sulfotelmatobacter kueseliae</name>
    <dbReference type="NCBI Taxonomy" id="2042962"/>
    <lineage>
        <taxon>Bacteria</taxon>
        <taxon>Pseudomonadati</taxon>
        <taxon>Acidobacteriota</taxon>
        <taxon>Terriglobia</taxon>
        <taxon>Terriglobales</taxon>
        <taxon>Candidatus Korobacteraceae</taxon>
        <taxon>Candidatus Sulfotelmatobacter</taxon>
    </lineage>
</organism>
<reference evidence="2" key="1">
    <citation type="submission" date="2018-02" db="EMBL/GenBank/DDBJ databases">
        <authorList>
            <person name="Hausmann B."/>
        </authorList>
    </citation>
    <scope>NUCLEOTIDE SEQUENCE [LARGE SCALE GENOMIC DNA]</scope>
    <source>
        <strain evidence="2">Peat soil MAG SbA1</strain>
    </source>
</reference>